<dbReference type="PANTHER" id="PTHR43194">
    <property type="entry name" value="HYDROLASE ALPHA/BETA FOLD FAMILY"/>
    <property type="match status" value="1"/>
</dbReference>
<dbReference type="Pfam" id="PF00561">
    <property type="entry name" value="Abhydrolase_1"/>
    <property type="match status" value="1"/>
</dbReference>
<evidence type="ECO:0000259" key="1">
    <source>
        <dbReference type="Pfam" id="PF00561"/>
    </source>
</evidence>
<sequence>MSVTPEHLKIEGHGVTLAADRWTAPAGEPRRGTVLLLHGGGQTRHSWQQTGARLASFGWTSIAIDARGHGESGWAADADYSQDSMIADLRAVTALLDEPPVLVGASMGGMTSLLTEGEHPGTARGVVLVDVTPRIEPEGSAEITDFMRSGMGGFDTLDDAAQAVMAYNPNRKRPPRPEGLRKNLRERDGRWYWHWDPRFLGQRSEGKSAEQTARELTRRATAAARAIRVPALLVRGSESRIVSPEGARELLTLIPQAKFIDVHGAGHMVAGDDNDVFAQGLLGFLDECVPV</sequence>
<dbReference type="InterPro" id="IPR050228">
    <property type="entry name" value="Carboxylesterase_BioH"/>
</dbReference>
<dbReference type="PANTHER" id="PTHR43194:SF2">
    <property type="entry name" value="PEROXISOMAL MEMBRANE PROTEIN LPX1"/>
    <property type="match status" value="1"/>
</dbReference>
<feature type="domain" description="AB hydrolase-1" evidence="1">
    <location>
        <begin position="33"/>
        <end position="269"/>
    </location>
</feature>
<accession>A0A5N0UWX1</accession>
<dbReference type="AlphaFoldDB" id="A0A5N0UWX1"/>
<gene>
    <name evidence="2" type="ORF">FPZ12_026815</name>
</gene>
<dbReference type="InterPro" id="IPR029058">
    <property type="entry name" value="AB_hydrolase_fold"/>
</dbReference>
<dbReference type="SUPFAM" id="SSF53474">
    <property type="entry name" value="alpha/beta-Hydrolases"/>
    <property type="match status" value="1"/>
</dbReference>
<keyword evidence="2" id="KW-0378">Hydrolase</keyword>
<dbReference type="PRINTS" id="PR00111">
    <property type="entry name" value="ABHYDROLASE"/>
</dbReference>
<dbReference type="InterPro" id="IPR000073">
    <property type="entry name" value="AB_hydrolase_1"/>
</dbReference>
<organism evidence="2 3">
    <name type="scientific">Amycolatopsis acidicola</name>
    <dbReference type="NCBI Taxonomy" id="2596893"/>
    <lineage>
        <taxon>Bacteria</taxon>
        <taxon>Bacillati</taxon>
        <taxon>Actinomycetota</taxon>
        <taxon>Actinomycetes</taxon>
        <taxon>Pseudonocardiales</taxon>
        <taxon>Pseudonocardiaceae</taxon>
        <taxon>Amycolatopsis</taxon>
    </lineage>
</organism>
<dbReference type="RefSeq" id="WP_144761636.1">
    <property type="nucleotide sequence ID" value="NZ_VMNW02000046.1"/>
</dbReference>
<protein>
    <submittedName>
        <fullName evidence="2">Alpha/beta hydrolase</fullName>
    </submittedName>
</protein>
<evidence type="ECO:0000313" key="3">
    <source>
        <dbReference type="Proteomes" id="UP000319769"/>
    </source>
</evidence>
<dbReference type="EMBL" id="VMNW02000046">
    <property type="protein sequence ID" value="KAA9156784.1"/>
    <property type="molecule type" value="Genomic_DNA"/>
</dbReference>
<keyword evidence="3" id="KW-1185">Reference proteome</keyword>
<dbReference type="PRINTS" id="PR00412">
    <property type="entry name" value="EPOXHYDRLASE"/>
</dbReference>
<dbReference type="GO" id="GO:0016787">
    <property type="term" value="F:hydrolase activity"/>
    <property type="evidence" value="ECO:0007669"/>
    <property type="project" value="UniProtKB-KW"/>
</dbReference>
<reference evidence="2" key="1">
    <citation type="submission" date="2019-09" db="EMBL/GenBank/DDBJ databases">
        <authorList>
            <person name="Teo W.F.A."/>
            <person name="Duangmal K."/>
        </authorList>
    </citation>
    <scope>NUCLEOTIDE SEQUENCE [LARGE SCALE GENOMIC DNA]</scope>
    <source>
        <strain evidence="2">K81G1</strain>
    </source>
</reference>
<dbReference type="Proteomes" id="UP000319769">
    <property type="component" value="Unassembled WGS sequence"/>
</dbReference>
<dbReference type="Gene3D" id="3.40.50.1820">
    <property type="entry name" value="alpha/beta hydrolase"/>
    <property type="match status" value="1"/>
</dbReference>
<name>A0A5N0UWX1_9PSEU</name>
<evidence type="ECO:0000313" key="2">
    <source>
        <dbReference type="EMBL" id="KAA9156784.1"/>
    </source>
</evidence>
<dbReference type="OrthoDB" id="9804819at2"/>
<dbReference type="InterPro" id="IPR000639">
    <property type="entry name" value="Epox_hydrolase-like"/>
</dbReference>
<comment type="caution">
    <text evidence="2">The sequence shown here is derived from an EMBL/GenBank/DDBJ whole genome shotgun (WGS) entry which is preliminary data.</text>
</comment>
<proteinExistence type="predicted"/>